<evidence type="ECO:0000313" key="2">
    <source>
        <dbReference type="EMBL" id="CAF5224749.1"/>
    </source>
</evidence>
<gene>
    <name evidence="2" type="ORF">SMN809_LOCUS83956</name>
</gene>
<feature type="region of interest" description="Disordered" evidence="1">
    <location>
        <begin position="1"/>
        <end position="42"/>
    </location>
</feature>
<protein>
    <submittedName>
        <fullName evidence="2">Uncharacterized protein</fullName>
    </submittedName>
</protein>
<accession>A0A8S3K196</accession>
<organism evidence="2 3">
    <name type="scientific">Rotaria magnacalcarata</name>
    <dbReference type="NCBI Taxonomy" id="392030"/>
    <lineage>
        <taxon>Eukaryota</taxon>
        <taxon>Metazoa</taxon>
        <taxon>Spiralia</taxon>
        <taxon>Gnathifera</taxon>
        <taxon>Rotifera</taxon>
        <taxon>Eurotatoria</taxon>
        <taxon>Bdelloidea</taxon>
        <taxon>Philodinida</taxon>
        <taxon>Philodinidae</taxon>
        <taxon>Rotaria</taxon>
    </lineage>
</organism>
<evidence type="ECO:0000256" key="1">
    <source>
        <dbReference type="SAM" id="MobiDB-lite"/>
    </source>
</evidence>
<dbReference type="EMBL" id="CAJOBI010357699">
    <property type="protein sequence ID" value="CAF5224749.1"/>
    <property type="molecule type" value="Genomic_DNA"/>
</dbReference>
<feature type="non-terminal residue" evidence="2">
    <location>
        <position position="42"/>
    </location>
</feature>
<feature type="compositionally biased region" description="Low complexity" evidence="1">
    <location>
        <begin position="19"/>
        <end position="42"/>
    </location>
</feature>
<sequence length="42" mass="4226">MTNDSHSAIAENMSEKVQKNPSPSPKSSNSTASSSSSSSAGI</sequence>
<name>A0A8S3K196_9BILA</name>
<reference evidence="2" key="1">
    <citation type="submission" date="2021-02" db="EMBL/GenBank/DDBJ databases">
        <authorList>
            <person name="Nowell W R."/>
        </authorList>
    </citation>
    <scope>NUCLEOTIDE SEQUENCE</scope>
</reference>
<evidence type="ECO:0000313" key="3">
    <source>
        <dbReference type="Proteomes" id="UP000676336"/>
    </source>
</evidence>
<comment type="caution">
    <text evidence="2">The sequence shown here is derived from an EMBL/GenBank/DDBJ whole genome shotgun (WGS) entry which is preliminary data.</text>
</comment>
<proteinExistence type="predicted"/>
<dbReference type="AlphaFoldDB" id="A0A8S3K196"/>
<dbReference type="Proteomes" id="UP000676336">
    <property type="component" value="Unassembled WGS sequence"/>
</dbReference>